<reference evidence="1 2" key="1">
    <citation type="submission" date="2016-02" db="EMBL/GenBank/DDBJ databases">
        <authorList>
            <consortium name="Pathogen Informatics"/>
        </authorList>
    </citation>
    <scope>NUCLEOTIDE SEQUENCE [LARGE SCALE GENOMIC DNA]</scope>
    <source>
        <strain evidence="1 2">LSS31</strain>
    </source>
</reference>
<dbReference type="Proteomes" id="UP000072530">
    <property type="component" value="Unassembled WGS sequence"/>
</dbReference>
<evidence type="ECO:0000313" key="2">
    <source>
        <dbReference type="Proteomes" id="UP000072530"/>
    </source>
</evidence>
<dbReference type="AlphaFoldDB" id="A0A123SC87"/>
<dbReference type="EMBL" id="FIGG01000001">
    <property type="protein sequence ID" value="CYU25371.1"/>
    <property type="molecule type" value="Genomic_DNA"/>
</dbReference>
<gene>
    <name evidence="1" type="ORF">ERS132393_00030</name>
</gene>
<protein>
    <submittedName>
        <fullName evidence="1">Uncharacterized protein</fullName>
    </submittedName>
</protein>
<name>A0A123SC87_STRSU</name>
<evidence type="ECO:0000313" key="1">
    <source>
        <dbReference type="EMBL" id="CYU25371.1"/>
    </source>
</evidence>
<organism evidence="1 2">
    <name type="scientific">Streptococcus suis</name>
    <dbReference type="NCBI Taxonomy" id="1307"/>
    <lineage>
        <taxon>Bacteria</taxon>
        <taxon>Bacillati</taxon>
        <taxon>Bacillota</taxon>
        <taxon>Bacilli</taxon>
        <taxon>Lactobacillales</taxon>
        <taxon>Streptococcaceae</taxon>
        <taxon>Streptococcus</taxon>
    </lineage>
</organism>
<accession>A0A123SC87</accession>
<sequence length="79" mass="9525">MKRYIIEMLHRYNEVTVFFADGTSEVYGQDNLDSDYDVYDSNLIELRRQRMHDNDGNYYYDLIDLRHVVRISVLQKPTS</sequence>
<dbReference type="RefSeq" id="WP_044669120.1">
    <property type="nucleotide sequence ID" value="NZ_CEDJ01000003.1"/>
</dbReference>
<proteinExistence type="predicted"/>